<keyword evidence="2" id="KW-1133">Transmembrane helix</keyword>
<protein>
    <submittedName>
        <fullName evidence="3">Putative serine/threonine protein kinase</fullName>
    </submittedName>
</protein>
<keyword evidence="3" id="KW-0723">Serine/threonine-protein kinase</keyword>
<keyword evidence="2" id="KW-0812">Transmembrane</keyword>
<feature type="compositionally biased region" description="Basic and acidic residues" evidence="1">
    <location>
        <begin position="1"/>
        <end position="12"/>
    </location>
</feature>
<dbReference type="STRING" id="1073574.GOARA_019_00230"/>
<keyword evidence="2" id="KW-0472">Membrane</keyword>
<gene>
    <name evidence="3" type="ORF">GOARA_019_00230</name>
</gene>
<evidence type="ECO:0000256" key="1">
    <source>
        <dbReference type="SAM" id="MobiDB-lite"/>
    </source>
</evidence>
<dbReference type="GO" id="GO:0004674">
    <property type="term" value="F:protein serine/threonine kinase activity"/>
    <property type="evidence" value="ECO:0007669"/>
    <property type="project" value="UniProtKB-KW"/>
</dbReference>
<keyword evidence="3" id="KW-0808">Transferase</keyword>
<accession>G7GYR6</accession>
<evidence type="ECO:0000256" key="2">
    <source>
        <dbReference type="SAM" id="Phobius"/>
    </source>
</evidence>
<dbReference type="RefSeq" id="WP_007320818.1">
    <property type="nucleotide sequence ID" value="NZ_BAEE01000019.1"/>
</dbReference>
<keyword evidence="3" id="KW-0418">Kinase</keyword>
<keyword evidence="4" id="KW-1185">Reference proteome</keyword>
<dbReference type="OrthoDB" id="4483786at2"/>
<feature type="region of interest" description="Disordered" evidence="1">
    <location>
        <begin position="1"/>
        <end position="20"/>
    </location>
</feature>
<feature type="transmembrane region" description="Helical" evidence="2">
    <location>
        <begin position="27"/>
        <end position="49"/>
    </location>
</feature>
<sequence>MSDQFPHDEHFPRTPPTASSARGARRWFWLVPAGAVVVAIALVGAFLAFRSGPAPEPVAIGESGSAAPVSPTTVTETVTSTARASPAPADARDLGLSRPLVVPRCTGQTVVFLESISVTAPDLREQVRKWVEPWEFGPLGAVDYLHSQAACSSIRSVDDNGQPFYAVFAAPAGDVCARFNAVRGSLPPGAYPRLLSDSVAPGYNPCSG</sequence>
<evidence type="ECO:0000313" key="4">
    <source>
        <dbReference type="Proteomes" id="UP000035088"/>
    </source>
</evidence>
<reference evidence="3 4" key="1">
    <citation type="submission" date="2011-11" db="EMBL/GenBank/DDBJ databases">
        <title>Whole genome shotgun sequence of Gordonia araii NBRC 100433.</title>
        <authorList>
            <person name="Yoshida Y."/>
            <person name="Hosoyama A."/>
            <person name="Tsuchikane K."/>
            <person name="Katsumata H."/>
            <person name="Yamazaki S."/>
            <person name="Fujita N."/>
        </authorList>
    </citation>
    <scope>NUCLEOTIDE SEQUENCE [LARGE SCALE GENOMIC DNA]</scope>
    <source>
        <strain evidence="3 4">NBRC 100433</strain>
    </source>
</reference>
<dbReference type="EMBL" id="BAEE01000019">
    <property type="protein sequence ID" value="GAB08741.1"/>
    <property type="molecule type" value="Genomic_DNA"/>
</dbReference>
<organism evidence="3 4">
    <name type="scientific">Gordonia araii NBRC 100433</name>
    <dbReference type="NCBI Taxonomy" id="1073574"/>
    <lineage>
        <taxon>Bacteria</taxon>
        <taxon>Bacillati</taxon>
        <taxon>Actinomycetota</taxon>
        <taxon>Actinomycetes</taxon>
        <taxon>Mycobacteriales</taxon>
        <taxon>Gordoniaceae</taxon>
        <taxon>Gordonia</taxon>
    </lineage>
</organism>
<proteinExistence type="predicted"/>
<comment type="caution">
    <text evidence="3">The sequence shown here is derived from an EMBL/GenBank/DDBJ whole genome shotgun (WGS) entry which is preliminary data.</text>
</comment>
<name>G7GYR6_9ACTN</name>
<dbReference type="AlphaFoldDB" id="G7GYR6"/>
<dbReference type="Proteomes" id="UP000035088">
    <property type="component" value="Unassembled WGS sequence"/>
</dbReference>
<evidence type="ECO:0000313" key="3">
    <source>
        <dbReference type="EMBL" id="GAB08741.1"/>
    </source>
</evidence>